<keyword evidence="2" id="KW-1185">Reference proteome</keyword>
<dbReference type="Proteomes" id="UP000077266">
    <property type="component" value="Unassembled WGS sequence"/>
</dbReference>
<name>A0A165NRH9_EXIGL</name>
<evidence type="ECO:0000313" key="1">
    <source>
        <dbReference type="EMBL" id="KZW01114.1"/>
    </source>
</evidence>
<reference evidence="1 2" key="1">
    <citation type="journal article" date="2016" name="Mol. Biol. Evol.">
        <title>Comparative Genomics of Early-Diverging Mushroom-Forming Fungi Provides Insights into the Origins of Lignocellulose Decay Capabilities.</title>
        <authorList>
            <person name="Nagy L.G."/>
            <person name="Riley R."/>
            <person name="Tritt A."/>
            <person name="Adam C."/>
            <person name="Daum C."/>
            <person name="Floudas D."/>
            <person name="Sun H."/>
            <person name="Yadav J.S."/>
            <person name="Pangilinan J."/>
            <person name="Larsson K.H."/>
            <person name="Matsuura K."/>
            <person name="Barry K."/>
            <person name="Labutti K."/>
            <person name="Kuo R."/>
            <person name="Ohm R.A."/>
            <person name="Bhattacharya S.S."/>
            <person name="Shirouzu T."/>
            <person name="Yoshinaga Y."/>
            <person name="Martin F.M."/>
            <person name="Grigoriev I.V."/>
            <person name="Hibbett D.S."/>
        </authorList>
    </citation>
    <scope>NUCLEOTIDE SEQUENCE [LARGE SCALE GENOMIC DNA]</scope>
    <source>
        <strain evidence="1 2">HHB12029</strain>
    </source>
</reference>
<dbReference type="InParanoid" id="A0A165NRH9"/>
<dbReference type="EMBL" id="KV425896">
    <property type="protein sequence ID" value="KZW01114.1"/>
    <property type="molecule type" value="Genomic_DNA"/>
</dbReference>
<sequence>MVLLNAFDPIGTAVDDALLSSSIRPISRKGWEEDDDWHLTEHLGRWLLHTLSADEEAEWERADQKRMVARHADAVQITTLQNGFQQYQLVCPPGWFANCAKQVVELLTTGSHGSAGSTDGQASCFTGRGTSAALVRFRR</sequence>
<accession>A0A165NRH9</accession>
<evidence type="ECO:0000313" key="2">
    <source>
        <dbReference type="Proteomes" id="UP000077266"/>
    </source>
</evidence>
<gene>
    <name evidence="1" type="ORF">EXIGLDRAFT_719496</name>
</gene>
<organism evidence="1 2">
    <name type="scientific">Exidia glandulosa HHB12029</name>
    <dbReference type="NCBI Taxonomy" id="1314781"/>
    <lineage>
        <taxon>Eukaryota</taxon>
        <taxon>Fungi</taxon>
        <taxon>Dikarya</taxon>
        <taxon>Basidiomycota</taxon>
        <taxon>Agaricomycotina</taxon>
        <taxon>Agaricomycetes</taxon>
        <taxon>Auriculariales</taxon>
        <taxon>Exidiaceae</taxon>
        <taxon>Exidia</taxon>
    </lineage>
</organism>
<proteinExistence type="predicted"/>
<protein>
    <submittedName>
        <fullName evidence="1">Uncharacterized protein</fullName>
    </submittedName>
</protein>
<dbReference type="AlphaFoldDB" id="A0A165NRH9"/>